<dbReference type="EMBL" id="PVNL01000119">
    <property type="protein sequence ID" value="PRP99964.1"/>
    <property type="molecule type" value="Genomic_DNA"/>
</dbReference>
<protein>
    <submittedName>
        <fullName evidence="1">Uncharacterized protein</fullName>
    </submittedName>
</protein>
<organism evidence="1 2">
    <name type="scientific">Enhygromyxa salina</name>
    <dbReference type="NCBI Taxonomy" id="215803"/>
    <lineage>
        <taxon>Bacteria</taxon>
        <taxon>Pseudomonadati</taxon>
        <taxon>Myxococcota</taxon>
        <taxon>Polyangia</taxon>
        <taxon>Nannocystales</taxon>
        <taxon>Nannocystaceae</taxon>
        <taxon>Enhygromyxa</taxon>
    </lineage>
</organism>
<comment type="caution">
    <text evidence="1">The sequence shown here is derived from an EMBL/GenBank/DDBJ whole genome shotgun (WGS) entry which is preliminary data.</text>
</comment>
<name>A0A2S9Y4E2_9BACT</name>
<sequence length="524" mass="55453">MLVRAAAWFSLSIITLGPACVEDPPEQAAVVGMVVPVPAPDRLDLLIVVDDSGSMSGYQATLAANLDAIAQVLLADDVDFDVRVAITTTSVPGPTCAGPLARGGELLTDTCRAAPPQAFEAPSEFSDEVVDQREICNDACPHDQIARRPSPLDDYAEQLAIRPWFEPANNSYGGNLPGDVSFEHALSCAALRGFGGCEFESPLAAASRALEHMGSPGDPAFGFLRDDTPLMILFIGDEDDCSHHAASASMFDPEGERVFWSNPAADAPTSAVCHNAGSSCDADGCVPIDRDAHGQPTTDYADATLRSLVEFEAKLATLRLERGVFVSMIGGVTPNGLLSYAPSDDAAWIEEFGWGPGCENAMGQRAQPPGRLYQLVAPIGAASSICSADWTPALESVANKIRPQLPPWCGPVGVADTDPSTVLVEPDCELIVRTAADETWPVPPCVRDEQGFVLDANLNYAVPAGADRCHVLLTDSDQQTESLYDDISDICVDAERPLEVSIAVRPGTLPVPRDSVYALTCASD</sequence>
<gene>
    <name evidence="1" type="ORF">ENSA7_61810</name>
</gene>
<evidence type="ECO:0000313" key="2">
    <source>
        <dbReference type="Proteomes" id="UP000238823"/>
    </source>
</evidence>
<accession>A0A2S9Y4E2</accession>
<dbReference type="AlphaFoldDB" id="A0A2S9Y4E2"/>
<evidence type="ECO:0000313" key="1">
    <source>
        <dbReference type="EMBL" id="PRP99964.1"/>
    </source>
</evidence>
<proteinExistence type="predicted"/>
<dbReference type="Proteomes" id="UP000238823">
    <property type="component" value="Unassembled WGS sequence"/>
</dbReference>
<reference evidence="1 2" key="1">
    <citation type="submission" date="2018-03" db="EMBL/GenBank/DDBJ databases">
        <title>Draft Genome Sequences of the Obligatory Marine Myxobacteria Enhygromyxa salina SWB007.</title>
        <authorList>
            <person name="Poehlein A."/>
            <person name="Moghaddam J.A."/>
            <person name="Harms H."/>
            <person name="Alanjari M."/>
            <person name="Koenig G.M."/>
            <person name="Daniel R."/>
            <person name="Schaeberle T.F."/>
        </authorList>
    </citation>
    <scope>NUCLEOTIDE SEQUENCE [LARGE SCALE GENOMIC DNA]</scope>
    <source>
        <strain evidence="1 2">SWB007</strain>
    </source>
</reference>